<dbReference type="Proteomes" id="UP000000483">
    <property type="component" value="Chromosome"/>
</dbReference>
<evidence type="ECO:0000256" key="1">
    <source>
        <dbReference type="ARBA" id="ARBA00023122"/>
    </source>
</evidence>
<accession>F2NJW1</accession>
<name>F2NJW1_DESAR</name>
<dbReference type="Gene3D" id="3.10.580.10">
    <property type="entry name" value="CBS-domain"/>
    <property type="match status" value="1"/>
</dbReference>
<gene>
    <name evidence="4" type="ordered locus">Desac_2076</name>
</gene>
<dbReference type="KEGG" id="dao:Desac_2076"/>
<reference evidence="5" key="2">
    <citation type="submission" date="2011-03" db="EMBL/GenBank/DDBJ databases">
        <title>The complete genome of Desulfobacca acetoxidans DSM 11109.</title>
        <authorList>
            <consortium name="US DOE Joint Genome Institute (JGI-PGF)"/>
            <person name="Lucas S."/>
            <person name="Copeland A."/>
            <person name="Lapidus A."/>
            <person name="Bruce D."/>
            <person name="Goodwin L."/>
            <person name="Pitluck S."/>
            <person name="Peters L."/>
            <person name="Kyrpides N."/>
            <person name="Mavromatis K."/>
            <person name="Ivanova N."/>
            <person name="Ovchinnikova G."/>
            <person name="Teshima H."/>
            <person name="Detter J.C."/>
            <person name="Han C."/>
            <person name="Land M."/>
            <person name="Hauser L."/>
            <person name="Markowitz V."/>
            <person name="Cheng J.-F."/>
            <person name="Hugenholtz P."/>
            <person name="Woyke T."/>
            <person name="Wu D."/>
            <person name="Spring S."/>
            <person name="Schueler E."/>
            <person name="Brambilla E."/>
            <person name="Klenk H.-P."/>
            <person name="Eisen J.A."/>
        </authorList>
    </citation>
    <scope>NUCLEOTIDE SEQUENCE [LARGE SCALE GENOMIC DNA]</scope>
    <source>
        <strain evidence="5">ATCC 700848 / DSM 11109 / ASRB2</strain>
    </source>
</reference>
<dbReference type="eggNOG" id="COG0517">
    <property type="taxonomic scope" value="Bacteria"/>
</dbReference>
<keyword evidence="5" id="KW-1185">Reference proteome</keyword>
<dbReference type="OrthoDB" id="5470806at2"/>
<protein>
    <submittedName>
        <fullName evidence="4">CBS domain containing protein</fullName>
    </submittedName>
</protein>
<dbReference type="AlphaFoldDB" id="F2NJW1"/>
<dbReference type="PANTHER" id="PTHR43080">
    <property type="entry name" value="CBS DOMAIN-CONTAINING PROTEIN CBSX3, MITOCHONDRIAL"/>
    <property type="match status" value="1"/>
</dbReference>
<reference evidence="4 5" key="1">
    <citation type="journal article" date="2011" name="Stand. Genomic Sci.">
        <title>Complete genome sequence of the acetate-degrading sulfate reducer Desulfobacca acetoxidans type strain (ASRB2).</title>
        <authorList>
            <person name="Goker M."/>
            <person name="Teshima H."/>
            <person name="Lapidus A."/>
            <person name="Nolan M."/>
            <person name="Lucas S."/>
            <person name="Hammon N."/>
            <person name="Deshpande S."/>
            <person name="Cheng J.F."/>
            <person name="Tapia R."/>
            <person name="Han C."/>
            <person name="Goodwin L."/>
            <person name="Pitluck S."/>
            <person name="Huntemann M."/>
            <person name="Liolios K."/>
            <person name="Ivanova N."/>
            <person name="Pagani I."/>
            <person name="Mavromatis K."/>
            <person name="Ovchinikova G."/>
            <person name="Pati A."/>
            <person name="Chen A."/>
            <person name="Palaniappan K."/>
            <person name="Land M."/>
            <person name="Hauser L."/>
            <person name="Brambilla E.M."/>
            <person name="Rohde M."/>
            <person name="Spring S."/>
            <person name="Detter J.C."/>
            <person name="Woyke T."/>
            <person name="Bristow J."/>
            <person name="Eisen J.A."/>
            <person name="Markowitz V."/>
            <person name="Hugenholtz P."/>
            <person name="Kyrpides N.C."/>
            <person name="Klenk H.P."/>
        </authorList>
    </citation>
    <scope>NUCLEOTIDE SEQUENCE [LARGE SCALE GENOMIC DNA]</scope>
    <source>
        <strain evidence="5">ATCC 700848 / DSM 11109 / ASRB2</strain>
    </source>
</reference>
<dbReference type="PROSITE" id="PS51371">
    <property type="entry name" value="CBS"/>
    <property type="match status" value="2"/>
</dbReference>
<dbReference type="EMBL" id="CP002629">
    <property type="protein sequence ID" value="AEB09905.1"/>
    <property type="molecule type" value="Genomic_DNA"/>
</dbReference>
<dbReference type="InterPro" id="IPR046342">
    <property type="entry name" value="CBS_dom_sf"/>
</dbReference>
<dbReference type="SMART" id="SM00116">
    <property type="entry name" value="CBS"/>
    <property type="match status" value="1"/>
</dbReference>
<dbReference type="STRING" id="880072.Desac_2076"/>
<evidence type="ECO:0000259" key="3">
    <source>
        <dbReference type="PROSITE" id="PS51371"/>
    </source>
</evidence>
<dbReference type="Pfam" id="PF00571">
    <property type="entry name" value="CBS"/>
    <property type="match status" value="2"/>
</dbReference>
<dbReference type="InterPro" id="IPR000644">
    <property type="entry name" value="CBS_dom"/>
</dbReference>
<dbReference type="SUPFAM" id="SSF54631">
    <property type="entry name" value="CBS-domain pair"/>
    <property type="match status" value="1"/>
</dbReference>
<dbReference type="CDD" id="cd02205">
    <property type="entry name" value="CBS_pair_SF"/>
    <property type="match status" value="1"/>
</dbReference>
<dbReference type="InterPro" id="IPR051257">
    <property type="entry name" value="Diverse_CBS-Domain"/>
</dbReference>
<dbReference type="HOGENOM" id="CLU_040681_8_1_7"/>
<organism evidence="4 5">
    <name type="scientific">Desulfobacca acetoxidans (strain ATCC 700848 / DSM 11109 / ASRB2)</name>
    <dbReference type="NCBI Taxonomy" id="880072"/>
    <lineage>
        <taxon>Bacteria</taxon>
        <taxon>Pseudomonadati</taxon>
        <taxon>Thermodesulfobacteriota</taxon>
        <taxon>Desulfobaccia</taxon>
        <taxon>Desulfobaccales</taxon>
        <taxon>Desulfobaccaceae</taxon>
        <taxon>Desulfobacca</taxon>
    </lineage>
</organism>
<feature type="domain" description="CBS" evidence="3">
    <location>
        <begin position="108"/>
        <end position="165"/>
    </location>
</feature>
<proteinExistence type="predicted"/>
<dbReference type="PANTHER" id="PTHR43080:SF2">
    <property type="entry name" value="CBS DOMAIN-CONTAINING PROTEIN"/>
    <property type="match status" value="1"/>
</dbReference>
<sequence length="167" mass="18675">MSYEQKIKDLMVSLEDYPHVPFWFSLEQAAVIAREAAIKFEGVFEPRAILVFDEKYHLVGILTLKDIIRGLQAELFDKSGMALAGFSWRDLTGPDLQGRAQKAVSEVMSPISVTVDADTPLVTALSLMIKDNLERIPVLENNRVIGILRITDLFREISDALLAATKL</sequence>
<evidence type="ECO:0000256" key="2">
    <source>
        <dbReference type="PROSITE-ProRule" id="PRU00703"/>
    </source>
</evidence>
<evidence type="ECO:0000313" key="5">
    <source>
        <dbReference type="Proteomes" id="UP000000483"/>
    </source>
</evidence>
<feature type="domain" description="CBS" evidence="3">
    <location>
        <begin position="11"/>
        <end position="78"/>
    </location>
</feature>
<keyword evidence="1 2" id="KW-0129">CBS domain</keyword>
<evidence type="ECO:0000313" key="4">
    <source>
        <dbReference type="EMBL" id="AEB09905.1"/>
    </source>
</evidence>
<dbReference type="RefSeq" id="WP_013707014.1">
    <property type="nucleotide sequence ID" value="NC_015388.1"/>
</dbReference>